<evidence type="ECO:0000313" key="8">
    <source>
        <dbReference type="EMBL" id="VDI44915.1"/>
    </source>
</evidence>
<dbReference type="Proteomes" id="UP000596742">
    <property type="component" value="Unassembled WGS sequence"/>
</dbReference>
<dbReference type="PANTHER" id="PTHR13230:SF5">
    <property type="entry name" value="GENERAL TRANSCRIPTION FACTOR 3C POLYPEPTIDE 5"/>
    <property type="match status" value="1"/>
</dbReference>
<sequence length="528" mass="61610">MNMWSSGDKLTKVPFNHKRFVCVDYPGVVKNVDNALKSIGGTENVSKVYSEANKRLSVNWRPADPFCKPAFGERCSTTNLLMKVQRRPKKGDKSKYEYQVEVLGIIDTTYKFNAMADFQYLPFNRAESGYENISHQLHLKENVDRNEFFNRDAALFLPPVIFSRFDLPDKDYLYRGEISHKPGYVNPDHSRPTHLIGTIRQKRTVYTRFVSYVDDVPSSPSDEADRELHKKFFKPKQEEELKKLFETRPIWSRAALNHHFTGFKDKLKYLLPLVAFYYTNGPWRCLWTKYGYDPKKHPEAKMYQTIDYRKRQASCGDMVAIKCKRSENTLAFPALKRNAPNVPKIDLESLDINKPSGSKQKPGATTESEPVHIYRPDRLPPCRQMFYQICDIQVDEVQDLVKKGKTKNCDEKDGWCPRGTIEKCRDLMTEHTEKLIHQSGSSLEPGEYARNLRLKRIKKKKIYEEETDEEEEEDEIPDTEEEDERETNEDEQEITDINTDSILGEDMNLESMIEEDMSFMETEMLDCV</sequence>
<feature type="region of interest" description="Disordered" evidence="5">
    <location>
        <begin position="346"/>
        <end position="374"/>
    </location>
</feature>
<evidence type="ECO:0000256" key="2">
    <source>
        <dbReference type="ARBA" id="ARBA00023125"/>
    </source>
</evidence>
<dbReference type="OrthoDB" id="5598268at2759"/>
<evidence type="ECO:0000259" key="7">
    <source>
        <dbReference type="Pfam" id="PF17682"/>
    </source>
</evidence>
<name>A0A8B6F5B9_MYTGA</name>
<proteinExistence type="predicted"/>
<protein>
    <submittedName>
        <fullName evidence="8">General transcription factor 3C polypeptide 5 (Transcription factor C subunit 1)</fullName>
    </submittedName>
</protein>
<comment type="caution">
    <text evidence="8">The sequence shown here is derived from an EMBL/GenBank/DDBJ whole genome shotgun (WGS) entry which is preliminary data.</text>
</comment>
<dbReference type="InterPro" id="IPR019136">
    <property type="entry name" value="TF_IIIC_su-5_HTH"/>
</dbReference>
<dbReference type="EMBL" id="UYJE01006318">
    <property type="protein sequence ID" value="VDI44915.1"/>
    <property type="molecule type" value="Genomic_DNA"/>
</dbReference>
<gene>
    <name evidence="8" type="ORF">MGAL_10B010912</name>
</gene>
<keyword evidence="4" id="KW-0539">Nucleus</keyword>
<evidence type="ECO:0000256" key="5">
    <source>
        <dbReference type="SAM" id="MobiDB-lite"/>
    </source>
</evidence>
<evidence type="ECO:0000313" key="9">
    <source>
        <dbReference type="Proteomes" id="UP000596742"/>
    </source>
</evidence>
<evidence type="ECO:0000256" key="3">
    <source>
        <dbReference type="ARBA" id="ARBA00023163"/>
    </source>
</evidence>
<dbReference type="Pfam" id="PF09734">
    <property type="entry name" value="Tau95"/>
    <property type="match status" value="1"/>
</dbReference>
<reference evidence="8" key="1">
    <citation type="submission" date="2018-11" db="EMBL/GenBank/DDBJ databases">
        <authorList>
            <person name="Alioto T."/>
            <person name="Alioto T."/>
        </authorList>
    </citation>
    <scope>NUCLEOTIDE SEQUENCE</scope>
</reference>
<dbReference type="AlphaFoldDB" id="A0A8B6F5B9"/>
<evidence type="ECO:0000256" key="1">
    <source>
        <dbReference type="ARBA" id="ARBA00004123"/>
    </source>
</evidence>
<dbReference type="FunFam" id="3.30.200.160:FF:000002">
    <property type="entry name" value="Transcription factor IIIC, subunit 5"/>
    <property type="match status" value="1"/>
</dbReference>
<dbReference type="InterPro" id="IPR040454">
    <property type="entry name" value="TF_IIIC_Tfc1/Sfc1"/>
</dbReference>
<feature type="compositionally biased region" description="Acidic residues" evidence="5">
    <location>
        <begin position="465"/>
        <end position="494"/>
    </location>
</feature>
<feature type="domain" description="Transcription factor IIIC subunit 5 HTH" evidence="6">
    <location>
        <begin position="156"/>
        <end position="309"/>
    </location>
</feature>
<comment type="subcellular location">
    <subcellularLocation>
        <location evidence="1">Nucleus</location>
    </subcellularLocation>
</comment>
<keyword evidence="3" id="KW-0804">Transcription</keyword>
<dbReference type="InterPro" id="IPR042536">
    <property type="entry name" value="TFIIIC_tauA_Sfc1"/>
</dbReference>
<feature type="domain" description="Transcription factor IIIC subunit Tfc1/Sfc1 triple barrel" evidence="7">
    <location>
        <begin position="21"/>
        <end position="121"/>
    </location>
</feature>
<dbReference type="PANTHER" id="PTHR13230">
    <property type="entry name" value="GENERAL TRANSCRIPTION FACTOR IIIC, POLYPEPTIDE 5"/>
    <property type="match status" value="1"/>
</dbReference>
<evidence type="ECO:0000256" key="4">
    <source>
        <dbReference type="ARBA" id="ARBA00023242"/>
    </source>
</evidence>
<dbReference type="GO" id="GO:0006384">
    <property type="term" value="P:transcription initiation at RNA polymerase III promoter"/>
    <property type="evidence" value="ECO:0007669"/>
    <property type="project" value="InterPro"/>
</dbReference>
<dbReference type="Pfam" id="PF17682">
    <property type="entry name" value="Tau95_N"/>
    <property type="match status" value="1"/>
</dbReference>
<dbReference type="GO" id="GO:0000127">
    <property type="term" value="C:transcription factor TFIIIC complex"/>
    <property type="evidence" value="ECO:0007669"/>
    <property type="project" value="InterPro"/>
</dbReference>
<dbReference type="GO" id="GO:0001002">
    <property type="term" value="F:RNA polymerase III type 1 promoter sequence-specific DNA binding"/>
    <property type="evidence" value="ECO:0007669"/>
    <property type="project" value="TreeGrafter"/>
</dbReference>
<feature type="region of interest" description="Disordered" evidence="5">
    <location>
        <begin position="464"/>
        <end position="509"/>
    </location>
</feature>
<dbReference type="GO" id="GO:0005634">
    <property type="term" value="C:nucleus"/>
    <property type="evidence" value="ECO:0007669"/>
    <property type="project" value="UniProtKB-SubCell"/>
</dbReference>
<accession>A0A8B6F5B9</accession>
<keyword evidence="2" id="KW-0238">DNA-binding</keyword>
<dbReference type="GO" id="GO:0001003">
    <property type="term" value="F:RNA polymerase III type 2 promoter sequence-specific DNA binding"/>
    <property type="evidence" value="ECO:0007669"/>
    <property type="project" value="TreeGrafter"/>
</dbReference>
<dbReference type="InterPro" id="IPR041499">
    <property type="entry name" value="Tfc1/Sfc1_N"/>
</dbReference>
<keyword evidence="9" id="KW-1185">Reference proteome</keyword>
<organism evidence="8 9">
    <name type="scientific">Mytilus galloprovincialis</name>
    <name type="common">Mediterranean mussel</name>
    <dbReference type="NCBI Taxonomy" id="29158"/>
    <lineage>
        <taxon>Eukaryota</taxon>
        <taxon>Metazoa</taxon>
        <taxon>Spiralia</taxon>
        <taxon>Lophotrochozoa</taxon>
        <taxon>Mollusca</taxon>
        <taxon>Bivalvia</taxon>
        <taxon>Autobranchia</taxon>
        <taxon>Pteriomorphia</taxon>
        <taxon>Mytilida</taxon>
        <taxon>Mytiloidea</taxon>
        <taxon>Mytilidae</taxon>
        <taxon>Mytilinae</taxon>
        <taxon>Mytilus</taxon>
    </lineage>
</organism>
<evidence type="ECO:0000259" key="6">
    <source>
        <dbReference type="Pfam" id="PF09734"/>
    </source>
</evidence>
<dbReference type="Gene3D" id="3.30.200.160">
    <property type="entry name" value="TFIIIC, subcomplex tauA, subunit Sfc1, barrel domain"/>
    <property type="match status" value="1"/>
</dbReference>
<feature type="compositionally biased region" description="Polar residues" evidence="5">
    <location>
        <begin position="355"/>
        <end position="368"/>
    </location>
</feature>